<dbReference type="FunFam" id="3.10.250.10:FF:000004">
    <property type="entry name" value="Scavenger receptor cysteine-rich type 1 protein M130"/>
    <property type="match status" value="5"/>
</dbReference>
<dbReference type="FunFam" id="3.10.250.10:FF:000009">
    <property type="entry name" value="WC1"/>
    <property type="match status" value="2"/>
</dbReference>
<feature type="disulfide bond" evidence="16">
    <location>
        <begin position="932"/>
        <end position="996"/>
    </location>
</feature>
<keyword evidence="9" id="KW-0472">Membrane</keyword>
<evidence type="ECO:0000313" key="19">
    <source>
        <dbReference type="Proteomes" id="UP000694403"/>
    </source>
</evidence>
<dbReference type="Gene3D" id="3.10.250.10">
    <property type="entry name" value="SRCR-like domain"/>
    <property type="match status" value="11"/>
</dbReference>
<dbReference type="GO" id="GO:0005737">
    <property type="term" value="C:cytoplasm"/>
    <property type="evidence" value="ECO:0007669"/>
    <property type="project" value="UniProtKB-ARBA"/>
</dbReference>
<dbReference type="FunFam" id="3.10.250.10:FF:000007">
    <property type="entry name" value="Soluble scavenger receptor cysteine-rich domain-containing protein SSC5D"/>
    <property type="match status" value="1"/>
</dbReference>
<comment type="caution">
    <text evidence="16">Lacks conserved residue(s) required for the propagation of feature annotation.</text>
</comment>
<keyword evidence="3" id="KW-1003">Cell membrane</keyword>
<evidence type="ECO:0000256" key="6">
    <source>
        <dbReference type="ARBA" id="ARBA00022729"/>
    </source>
</evidence>
<feature type="disulfide bond" evidence="16">
    <location>
        <begin position="151"/>
        <end position="215"/>
    </location>
</feature>
<evidence type="ECO:0000256" key="7">
    <source>
        <dbReference type="ARBA" id="ARBA00022737"/>
    </source>
</evidence>
<dbReference type="Proteomes" id="UP000694403">
    <property type="component" value="Unplaced"/>
</dbReference>
<keyword evidence="6" id="KW-0732">Signal</keyword>
<keyword evidence="7" id="KW-0677">Repeat</keyword>
<reference evidence="18" key="1">
    <citation type="submission" date="2025-08" db="UniProtKB">
        <authorList>
            <consortium name="Ensembl"/>
        </authorList>
    </citation>
    <scope>IDENTIFICATION</scope>
</reference>
<feature type="domain" description="SRCR" evidence="17">
    <location>
        <begin position="360"/>
        <end position="460"/>
    </location>
</feature>
<organism evidence="18 19">
    <name type="scientific">Chelydra serpentina</name>
    <name type="common">Snapping turtle</name>
    <name type="synonym">Testudo serpentina</name>
    <dbReference type="NCBI Taxonomy" id="8475"/>
    <lineage>
        <taxon>Eukaryota</taxon>
        <taxon>Metazoa</taxon>
        <taxon>Chordata</taxon>
        <taxon>Craniata</taxon>
        <taxon>Vertebrata</taxon>
        <taxon>Euteleostomi</taxon>
        <taxon>Archelosauria</taxon>
        <taxon>Testudinata</taxon>
        <taxon>Testudines</taxon>
        <taxon>Cryptodira</taxon>
        <taxon>Durocryptodira</taxon>
        <taxon>Americhelydia</taxon>
        <taxon>Chelydroidea</taxon>
        <taxon>Chelydridae</taxon>
        <taxon>Chelydra</taxon>
    </lineage>
</organism>
<evidence type="ECO:0000256" key="14">
    <source>
        <dbReference type="ARBA" id="ARBA00064153"/>
    </source>
</evidence>
<feature type="disulfide bond" evidence="16">
    <location>
        <begin position="47"/>
        <end position="111"/>
    </location>
</feature>
<feature type="domain" description="SRCR" evidence="17">
    <location>
        <begin position="778"/>
        <end position="878"/>
    </location>
</feature>
<keyword evidence="19" id="KW-1185">Reference proteome</keyword>
<feature type="domain" description="SRCR" evidence="17">
    <location>
        <begin position="232"/>
        <end position="332"/>
    </location>
</feature>
<feature type="disulfide bond" evidence="16">
    <location>
        <begin position="385"/>
        <end position="449"/>
    </location>
</feature>
<feature type="disulfide bond" evidence="16">
    <location>
        <begin position="301"/>
        <end position="311"/>
    </location>
</feature>
<feature type="disulfide bond" evidence="16">
    <location>
        <begin position="164"/>
        <end position="225"/>
    </location>
</feature>
<feature type="disulfide bond" evidence="16">
    <location>
        <begin position="429"/>
        <end position="439"/>
    </location>
</feature>
<keyword evidence="8" id="KW-1133">Transmembrane helix</keyword>
<dbReference type="PRINTS" id="PR00258">
    <property type="entry name" value="SPERACTRCPTR"/>
</dbReference>
<evidence type="ECO:0000256" key="1">
    <source>
        <dbReference type="ARBA" id="ARBA00004251"/>
    </source>
</evidence>
<evidence type="ECO:0000256" key="8">
    <source>
        <dbReference type="ARBA" id="ARBA00022989"/>
    </source>
</evidence>
<feature type="disulfide bond" evidence="16">
    <location>
        <begin position="816"/>
        <end position="877"/>
    </location>
</feature>
<comment type="function">
    <text evidence="13">Binds to extracellular matrix proteins. Binds to pathogen-associated molecular patterns (PAMPs) present on the cell walls of Gram-positive and Gram-negative bacteria and fungi, behaving as a pattern recognition receptor (PRR). Induces bacterial and fungal aggregation and subsequent inhibition of PAMP-induced cytokine release. Does not possess intrinsic bactericidal activity. May play a role in the innate defense and homeostasis of certain epithelial surfaces.</text>
</comment>
<dbReference type="PANTHER" id="PTHR19331:SF484">
    <property type="entry name" value="SRCR DOMAIN-CONTAINING PROTEIN"/>
    <property type="match status" value="1"/>
</dbReference>
<feature type="disulfide bond" evidence="16">
    <location>
        <begin position="744"/>
        <end position="754"/>
    </location>
</feature>
<protein>
    <recommendedName>
        <fullName evidence="15">Soluble scavenger receptor cysteine-rich domain-containing protein SSC5D</fullName>
    </recommendedName>
</protein>
<feature type="domain" description="SRCR" evidence="17">
    <location>
        <begin position="127"/>
        <end position="226"/>
    </location>
</feature>
<comment type="subunit">
    <text evidence="14">Interacts with LGALS1 and laminin.</text>
</comment>
<feature type="domain" description="SRCR" evidence="17">
    <location>
        <begin position="1130"/>
        <end position="1230"/>
    </location>
</feature>
<feature type="disulfide bond" evidence="16">
    <location>
        <begin position="700"/>
        <end position="764"/>
    </location>
</feature>
<dbReference type="FunFam" id="3.10.250.10:FF:000003">
    <property type="entry name" value="Deleted in malignant brain tumors 1"/>
    <property type="match status" value="1"/>
</dbReference>
<feature type="disulfide bond" evidence="16">
    <location>
        <begin position="713"/>
        <end position="774"/>
    </location>
</feature>
<dbReference type="Pfam" id="PF00530">
    <property type="entry name" value="SRCR"/>
    <property type="match status" value="11"/>
</dbReference>
<keyword evidence="12" id="KW-0325">Glycoprotein</keyword>
<dbReference type="GO" id="GO:0005576">
    <property type="term" value="C:extracellular region"/>
    <property type="evidence" value="ECO:0007669"/>
    <property type="project" value="UniProtKB-SubCell"/>
</dbReference>
<evidence type="ECO:0000256" key="13">
    <source>
        <dbReference type="ARBA" id="ARBA00058074"/>
    </source>
</evidence>
<feature type="disulfide bond" evidence="16">
    <location>
        <begin position="1081"/>
        <end position="1091"/>
    </location>
</feature>
<evidence type="ECO:0000259" key="17">
    <source>
        <dbReference type="PROSITE" id="PS50287"/>
    </source>
</evidence>
<feature type="disulfide bond" evidence="16">
    <location>
        <begin position="639"/>
        <end position="649"/>
    </location>
</feature>
<feature type="disulfide bond" evidence="16">
    <location>
        <begin position="608"/>
        <end position="669"/>
    </location>
</feature>
<feature type="disulfide bond" evidence="16">
    <location>
        <begin position="595"/>
        <end position="659"/>
    </location>
</feature>
<evidence type="ECO:0000313" key="18">
    <source>
        <dbReference type="Ensembl" id="ENSCSRP00000004017.1"/>
    </source>
</evidence>
<feature type="disulfide bond" evidence="16">
    <location>
        <begin position="195"/>
        <end position="205"/>
    </location>
</feature>
<dbReference type="PANTHER" id="PTHR19331">
    <property type="entry name" value="SCAVENGER RECEPTOR DOMAIN-CONTAINING"/>
    <property type="match status" value="1"/>
</dbReference>
<sequence>APMRTPVSSHDICVISWGYAGYRLANGSTECSGRVELRHGGAWGTLCDSQWDLQDAHTLCQQLDCGFALSIPAGQLFGTGDGPVWNGTFGCERNKSRLRDCPVTALGTTECPPGSEASVVCSGCLGGRLVNGTECSGRVEIRHGDTWGSLCASHWDLQDANVLCHQLNCGYAESIQGGAYFGEVSGPVWSDAFHCEGTESCLWDCSRMALGNPACSPRDTARVICSGRSEALRLLYGESRCNGTVEISLHGVWSRVLDDQWDMDDASVVCRQLQCGVAEKAYKPPKSKRGRGPVGLKSVRCGGNETRLTLCDISPLETAQAGIAEDVGVICSGDLVVPPYGIQSIHSPRLSSDSLPCTRIKLVNGTGRCAGRVEIYYNGSWGTVCDDSWDLSDSNVICKQLGCGHAINATVSAHYGQGSGQIWLDDVNCSGNESDLWSCPSRGWGQHNCRHKEDAGVLCSEFTDLRLVSDSDCAGRLEVFYNGTWGSVCSNQMSGVTPEIVCKQLQCGDGGQTERDFAYGEGSGPTWLDHVACSEQHKSLWQCPSGQWKQQSCDNRAEETHISCSDQEKLRVVEGQDRCSGRVEVWYRGSWGTVCDDSWDMADANVVCKQLGCGSAVSAVGEAAFGEGTGPIWVETLNCRGTESSIWDCPAKPWGESNCDHKEDVAVNCSGYAGYRLANGSTGCSGRVELRHGGAWGTLCDSQWNLQAAHTLCQQLVCGFALSMPAGKLFGTGDGPVWNGTFGCERNESRLRDCPVTTLGTTECPPGSEANVVCSGEQLLVNGSIPCNGRVEVKHQDQWGTVCDDGWDMAAARVVCKQLGCGVALSAHYYAYFGEGSGQIWLDNTICHGTESAVWACEHSSWGDHDCSHREDAGVTCSGKELANSILKTNPPRGKGLNPEALIDFKPRLIGGNTACSGRVEIRHGDTWTTICDSHLDLQAASVICNELDCGTVVSTPGGAHFSEGYGSIWPEKIHCLGNESHLVYCPRALHPNETCSHSSDASIVCSGKDSKLANVNGTECSGRVEIRHGDTWGSLCDSHWDLQDANVLCHQLNCGYAESIQGGDHYRGGSGPVWSDAFHCEGTESCLWDCSRMALGNPACSPRDTARVIFIEQNRPQHRPLGPGHSESLRLLNGESRCDGRVEISLRDVWGRVLDDQWNMDDASVVCRQLQCGVAEKVYNPPKSERGTGPVGLRKVQCAGNETRLTLCDISPPETAQAGIAEDVGVVCSGDLPGQLSLLPILSITQWLKHSTGMWEIHVQIPTLPNLEQGREHR</sequence>
<dbReference type="Ensembl" id="ENSCSRT00000004151.1">
    <property type="protein sequence ID" value="ENSCSRP00000004017.1"/>
    <property type="gene ID" value="ENSCSRG00000002978.1"/>
</dbReference>
<evidence type="ECO:0000256" key="9">
    <source>
        <dbReference type="ARBA" id="ARBA00023136"/>
    </source>
</evidence>
<feature type="disulfide bond" evidence="16">
    <location>
        <begin position="945"/>
        <end position="1006"/>
    </location>
</feature>
<feature type="disulfide bond" evidence="16">
    <location>
        <begin position="489"/>
        <end position="553"/>
    </location>
</feature>
<name>A0A8C3RSB9_CHESE</name>
<feature type="domain" description="SRCR" evidence="17">
    <location>
        <begin position="570"/>
        <end position="670"/>
    </location>
</feature>
<feature type="disulfide bond" evidence="16">
    <location>
        <begin position="533"/>
        <end position="543"/>
    </location>
</feature>
<dbReference type="PROSITE" id="PS00420">
    <property type="entry name" value="SRCR_1"/>
    <property type="match status" value="3"/>
</dbReference>
<dbReference type="FunFam" id="3.10.250.10:FF:000012">
    <property type="entry name" value="CD163 molecule like 1"/>
    <property type="match status" value="1"/>
</dbReference>
<feature type="domain" description="SRCR" evidence="17">
    <location>
        <begin position="465"/>
        <end position="565"/>
    </location>
</feature>
<feature type="disulfide bond" evidence="16">
    <location>
        <begin position="91"/>
        <end position="101"/>
    </location>
</feature>
<accession>A0A8C3RSB9</accession>
<feature type="disulfide bond" evidence="16">
    <location>
        <begin position="398"/>
        <end position="459"/>
    </location>
</feature>
<dbReference type="GO" id="GO:0005886">
    <property type="term" value="C:plasma membrane"/>
    <property type="evidence" value="ECO:0007669"/>
    <property type="project" value="UniProtKB-SubCell"/>
</dbReference>
<dbReference type="SUPFAM" id="SSF56487">
    <property type="entry name" value="SRCR-like"/>
    <property type="match status" value="11"/>
</dbReference>
<dbReference type="PROSITE" id="PS50287">
    <property type="entry name" value="SRCR_2"/>
    <property type="match status" value="11"/>
</dbReference>
<feature type="disulfide bond" evidence="16">
    <location>
        <begin position="60"/>
        <end position="121"/>
    </location>
</feature>
<comment type="subcellular location">
    <subcellularLocation>
        <location evidence="1">Cell membrane</location>
        <topology evidence="1">Single-pass type I membrane protein</topology>
    </subcellularLocation>
    <subcellularLocation>
        <location evidence="2">Secreted</location>
    </subcellularLocation>
</comment>
<keyword evidence="4" id="KW-0964">Secreted</keyword>
<evidence type="ECO:0000256" key="3">
    <source>
        <dbReference type="ARBA" id="ARBA00022475"/>
    </source>
</evidence>
<feature type="disulfide bond" evidence="16">
    <location>
        <begin position="803"/>
        <end position="867"/>
    </location>
</feature>
<reference evidence="18" key="2">
    <citation type="submission" date="2025-09" db="UniProtKB">
        <authorList>
            <consortium name="Ensembl"/>
        </authorList>
    </citation>
    <scope>IDENTIFICATION</scope>
</reference>
<dbReference type="AlphaFoldDB" id="A0A8C3RSB9"/>
<evidence type="ECO:0000256" key="2">
    <source>
        <dbReference type="ARBA" id="ARBA00004613"/>
    </source>
</evidence>
<keyword evidence="10 16" id="KW-1015">Disulfide bond</keyword>
<evidence type="ECO:0000256" key="11">
    <source>
        <dbReference type="ARBA" id="ARBA00023170"/>
    </source>
</evidence>
<evidence type="ECO:0000256" key="5">
    <source>
        <dbReference type="ARBA" id="ARBA00022692"/>
    </source>
</evidence>
<evidence type="ECO:0000256" key="4">
    <source>
        <dbReference type="ARBA" id="ARBA00022525"/>
    </source>
</evidence>
<dbReference type="SMART" id="SM00202">
    <property type="entry name" value="SR"/>
    <property type="match status" value="11"/>
</dbReference>
<dbReference type="InterPro" id="IPR036772">
    <property type="entry name" value="SRCR-like_dom_sf"/>
</dbReference>
<feature type="domain" description="SRCR" evidence="17">
    <location>
        <begin position="675"/>
        <end position="775"/>
    </location>
</feature>
<feature type="disulfide bond" evidence="16">
    <location>
        <begin position="847"/>
        <end position="857"/>
    </location>
</feature>
<keyword evidence="11" id="KW-0675">Receptor</keyword>
<dbReference type="FunFam" id="3.10.250.10:FF:000002">
    <property type="entry name" value="Scavenger receptor cysteine-rich type 1 protein M130"/>
    <property type="match status" value="1"/>
</dbReference>
<feature type="disulfide bond" evidence="16">
    <location>
        <begin position="270"/>
        <end position="331"/>
    </location>
</feature>
<feature type="domain" description="SRCR" evidence="17">
    <location>
        <begin position="22"/>
        <end position="122"/>
    </location>
</feature>
<evidence type="ECO:0000256" key="10">
    <source>
        <dbReference type="ARBA" id="ARBA00023157"/>
    </source>
</evidence>
<feature type="domain" description="SRCR" evidence="17">
    <location>
        <begin position="1011"/>
        <end position="1112"/>
    </location>
</feature>
<feature type="disulfide bond" evidence="16">
    <location>
        <begin position="1199"/>
        <end position="1209"/>
    </location>
</feature>
<feature type="domain" description="SRCR" evidence="17">
    <location>
        <begin position="907"/>
        <end position="1007"/>
    </location>
</feature>
<evidence type="ECO:0000256" key="15">
    <source>
        <dbReference type="ARBA" id="ARBA00069168"/>
    </source>
</evidence>
<keyword evidence="5" id="KW-0812">Transmembrane</keyword>
<evidence type="ECO:0000256" key="16">
    <source>
        <dbReference type="PROSITE-ProRule" id="PRU00196"/>
    </source>
</evidence>
<feature type="disulfide bond" evidence="16">
    <location>
        <begin position="1168"/>
        <end position="1229"/>
    </location>
</feature>
<proteinExistence type="predicted"/>
<feature type="disulfide bond" evidence="16">
    <location>
        <begin position="1037"/>
        <end position="1101"/>
    </location>
</feature>
<evidence type="ECO:0000256" key="12">
    <source>
        <dbReference type="ARBA" id="ARBA00023180"/>
    </source>
</evidence>
<dbReference type="InterPro" id="IPR001190">
    <property type="entry name" value="SRCR"/>
</dbReference>
<feature type="disulfide bond" evidence="16">
    <location>
        <begin position="976"/>
        <end position="986"/>
    </location>
</feature>